<evidence type="ECO:0000313" key="2">
    <source>
        <dbReference type="EMBL" id="GAA4928755.1"/>
    </source>
</evidence>
<evidence type="ECO:0000313" key="3">
    <source>
        <dbReference type="Proteomes" id="UP001499993"/>
    </source>
</evidence>
<feature type="domain" description="BIG2" evidence="1">
    <location>
        <begin position="190"/>
        <end position="273"/>
    </location>
</feature>
<gene>
    <name evidence="2" type="ORF">GCM10023224_05050</name>
</gene>
<comment type="caution">
    <text evidence="2">The sequence shown here is derived from an EMBL/GenBank/DDBJ whole genome shotgun (WGS) entry which is preliminary data.</text>
</comment>
<proteinExistence type="predicted"/>
<protein>
    <recommendedName>
        <fullName evidence="1">BIG2 domain-containing protein</fullName>
    </recommendedName>
</protein>
<dbReference type="Pfam" id="PF25681">
    <property type="entry name" value="Phage_TTP_17"/>
    <property type="match status" value="1"/>
</dbReference>
<dbReference type="Gene3D" id="2.60.40.1080">
    <property type="match status" value="1"/>
</dbReference>
<dbReference type="SMART" id="SM00635">
    <property type="entry name" value="BID_2"/>
    <property type="match status" value="1"/>
</dbReference>
<reference evidence="3" key="1">
    <citation type="journal article" date="2019" name="Int. J. Syst. Evol. Microbiol.">
        <title>The Global Catalogue of Microorganisms (GCM) 10K type strain sequencing project: providing services to taxonomists for standard genome sequencing and annotation.</title>
        <authorList>
            <consortium name="The Broad Institute Genomics Platform"/>
            <consortium name="The Broad Institute Genome Sequencing Center for Infectious Disease"/>
            <person name="Wu L."/>
            <person name="Ma J."/>
        </authorList>
    </citation>
    <scope>NUCLEOTIDE SEQUENCE [LARGE SCALE GENOMIC DNA]</scope>
    <source>
        <strain evidence="3">JCM 18123</strain>
    </source>
</reference>
<accession>A0ABP9G8G9</accession>
<sequence length="276" mass="29733">MADNPDALRSAVDGGKCYIAPTGSVTPTGMAAFSSAEGWRDLGLISTEGVNEAYEEERIERRPWGYKSAVRTDVSSATKTFSFTAWETNAYTRALYDNVPFADVKELTGGVIHFPVKRPEGQRAYMLAIDSFDGTNHLRTIVPKAEITTRGEQMNNAEEVIGYNFTWTAYELSDKTLFDRYVLANGVWLPIETLTVSGTAELSLAGTNTSQLTADVTYYNEDPGADVASDADWESSDPAIATVDDAGLVTGVAEGTATVTGTYRGLSDSIEITVAA</sequence>
<evidence type="ECO:0000259" key="1">
    <source>
        <dbReference type="SMART" id="SM00635"/>
    </source>
</evidence>
<dbReference type="SUPFAM" id="SSF49373">
    <property type="entry name" value="Invasin/intimin cell-adhesion fragments"/>
    <property type="match status" value="1"/>
</dbReference>
<keyword evidence="3" id="KW-1185">Reference proteome</keyword>
<organism evidence="2 3">
    <name type="scientific">Streptomonospora halophila</name>
    <dbReference type="NCBI Taxonomy" id="427369"/>
    <lineage>
        <taxon>Bacteria</taxon>
        <taxon>Bacillati</taxon>
        <taxon>Actinomycetota</taxon>
        <taxon>Actinomycetes</taxon>
        <taxon>Streptosporangiales</taxon>
        <taxon>Nocardiopsidaceae</taxon>
        <taxon>Streptomonospora</taxon>
    </lineage>
</organism>
<dbReference type="Proteomes" id="UP001499993">
    <property type="component" value="Unassembled WGS sequence"/>
</dbReference>
<name>A0ABP9G8G9_9ACTN</name>
<dbReference type="InterPro" id="IPR003343">
    <property type="entry name" value="Big_2"/>
</dbReference>
<dbReference type="InterPro" id="IPR008964">
    <property type="entry name" value="Invasin/intimin_cell_adhesion"/>
</dbReference>
<dbReference type="RefSeq" id="WP_345555283.1">
    <property type="nucleotide sequence ID" value="NZ_BAABIK010000002.1"/>
</dbReference>
<dbReference type="Pfam" id="PF02368">
    <property type="entry name" value="Big_2"/>
    <property type="match status" value="1"/>
</dbReference>
<dbReference type="InterPro" id="IPR058154">
    <property type="entry name" value="Bxb1_TTP-like"/>
</dbReference>
<dbReference type="EMBL" id="BAABIK010000002">
    <property type="protein sequence ID" value="GAA4928755.1"/>
    <property type="molecule type" value="Genomic_DNA"/>
</dbReference>